<dbReference type="PANTHER" id="PTHR47599:SF4">
    <property type="entry name" value="POLYPROTEIN"/>
    <property type="match status" value="1"/>
</dbReference>
<gene>
    <name evidence="1" type="ORF">G2W53_016490</name>
</gene>
<dbReference type="EMBL" id="JAAIUW010000006">
    <property type="protein sequence ID" value="KAF7825326.1"/>
    <property type="molecule type" value="Genomic_DNA"/>
</dbReference>
<sequence length="282" mass="32117">MAAASGSSRSLKSVLKSFSSTNDGAFFFFFSSGGDRDQGSTKERSYSITHFEDTSRSNRITKVPVHQIYKATLFSRINFLNGYKIKSLENSFPVGTKQKDIYFLSRDSIREHRSKYKYLHIGLIQVSFHPLSLARNSQEKVYVCLRNAKNPNFEESILVAFESSMESGIKFNWFPDFSSPMADLANSNGLVITIEGHGFDLAKGFEDTHVLAVSYRMVYKVMRSALKPKSLFESPVLEVNTEKANVIKPKQRLLLSIEFGQEQYRRKDNISLHEKPNMGNEF</sequence>
<accession>A0A834TQN0</accession>
<organism evidence="1 2">
    <name type="scientific">Senna tora</name>
    <dbReference type="NCBI Taxonomy" id="362788"/>
    <lineage>
        <taxon>Eukaryota</taxon>
        <taxon>Viridiplantae</taxon>
        <taxon>Streptophyta</taxon>
        <taxon>Embryophyta</taxon>
        <taxon>Tracheophyta</taxon>
        <taxon>Spermatophyta</taxon>
        <taxon>Magnoliopsida</taxon>
        <taxon>eudicotyledons</taxon>
        <taxon>Gunneridae</taxon>
        <taxon>Pentapetalae</taxon>
        <taxon>rosids</taxon>
        <taxon>fabids</taxon>
        <taxon>Fabales</taxon>
        <taxon>Fabaceae</taxon>
        <taxon>Caesalpinioideae</taxon>
        <taxon>Cassia clade</taxon>
        <taxon>Senna</taxon>
    </lineage>
</organism>
<evidence type="ECO:0000313" key="1">
    <source>
        <dbReference type="EMBL" id="KAF7825326.1"/>
    </source>
</evidence>
<comment type="caution">
    <text evidence="1">The sequence shown here is derived from an EMBL/GenBank/DDBJ whole genome shotgun (WGS) entry which is preliminary data.</text>
</comment>
<dbReference type="InterPro" id="IPR051596">
    <property type="entry name" value="Caulimoviridae_Movement"/>
</dbReference>
<dbReference type="Pfam" id="PF01107">
    <property type="entry name" value="MP"/>
    <property type="match status" value="1"/>
</dbReference>
<proteinExistence type="predicted"/>
<dbReference type="PANTHER" id="PTHR47599">
    <property type="entry name" value="CELL-TO-CELL MOVEMENT PROTEIN"/>
    <property type="match status" value="1"/>
</dbReference>
<dbReference type="AlphaFoldDB" id="A0A834TQN0"/>
<dbReference type="OrthoDB" id="1364490at2759"/>
<protein>
    <submittedName>
        <fullName evidence="1">Putative viral movement protein</fullName>
    </submittedName>
</protein>
<keyword evidence="2" id="KW-1185">Reference proteome</keyword>
<evidence type="ECO:0000313" key="2">
    <source>
        <dbReference type="Proteomes" id="UP000634136"/>
    </source>
</evidence>
<reference evidence="1" key="1">
    <citation type="submission" date="2020-09" db="EMBL/GenBank/DDBJ databases">
        <title>Genome-Enabled Discovery of Anthraquinone Biosynthesis in Senna tora.</title>
        <authorList>
            <person name="Kang S.-H."/>
            <person name="Pandey R.P."/>
            <person name="Lee C.-M."/>
            <person name="Sim J.-S."/>
            <person name="Jeong J.-T."/>
            <person name="Choi B.-S."/>
            <person name="Jung M."/>
            <person name="Ginzburg D."/>
            <person name="Zhao K."/>
            <person name="Won S.Y."/>
            <person name="Oh T.-J."/>
            <person name="Yu Y."/>
            <person name="Kim N.-H."/>
            <person name="Lee O.R."/>
            <person name="Lee T.-H."/>
            <person name="Bashyal P."/>
            <person name="Kim T.-S."/>
            <person name="Lee W.-H."/>
            <person name="Kawkins C."/>
            <person name="Kim C.-K."/>
            <person name="Kim J.S."/>
            <person name="Ahn B.O."/>
            <person name="Rhee S.Y."/>
            <person name="Sohng J.K."/>
        </authorList>
    </citation>
    <scope>NUCLEOTIDE SEQUENCE</scope>
    <source>
        <tissue evidence="1">Leaf</tissue>
    </source>
</reference>
<dbReference type="Proteomes" id="UP000634136">
    <property type="component" value="Unassembled WGS sequence"/>
</dbReference>
<dbReference type="InterPro" id="IPR028919">
    <property type="entry name" value="Viral_movement"/>
</dbReference>
<name>A0A834TQN0_9FABA</name>